<name>A0AAV5MC55_9ROSI</name>
<evidence type="ECO:0000313" key="1">
    <source>
        <dbReference type="EMBL" id="GKV47401.1"/>
    </source>
</evidence>
<gene>
    <name evidence="1" type="ORF">SLEP1_g54308</name>
</gene>
<comment type="caution">
    <text evidence="1">The sequence shown here is derived from an EMBL/GenBank/DDBJ whole genome shotgun (WGS) entry which is preliminary data.</text>
</comment>
<evidence type="ECO:0000313" key="2">
    <source>
        <dbReference type="Proteomes" id="UP001054252"/>
    </source>
</evidence>
<organism evidence="1 2">
    <name type="scientific">Rubroshorea leprosula</name>
    <dbReference type="NCBI Taxonomy" id="152421"/>
    <lineage>
        <taxon>Eukaryota</taxon>
        <taxon>Viridiplantae</taxon>
        <taxon>Streptophyta</taxon>
        <taxon>Embryophyta</taxon>
        <taxon>Tracheophyta</taxon>
        <taxon>Spermatophyta</taxon>
        <taxon>Magnoliopsida</taxon>
        <taxon>eudicotyledons</taxon>
        <taxon>Gunneridae</taxon>
        <taxon>Pentapetalae</taxon>
        <taxon>rosids</taxon>
        <taxon>malvids</taxon>
        <taxon>Malvales</taxon>
        <taxon>Dipterocarpaceae</taxon>
        <taxon>Rubroshorea</taxon>
    </lineage>
</organism>
<dbReference type="AlphaFoldDB" id="A0AAV5MC55"/>
<reference evidence="1 2" key="1">
    <citation type="journal article" date="2021" name="Commun. Biol.">
        <title>The genome of Shorea leprosula (Dipterocarpaceae) highlights the ecological relevance of drought in aseasonal tropical rainforests.</title>
        <authorList>
            <person name="Ng K.K.S."/>
            <person name="Kobayashi M.J."/>
            <person name="Fawcett J.A."/>
            <person name="Hatakeyama M."/>
            <person name="Paape T."/>
            <person name="Ng C.H."/>
            <person name="Ang C.C."/>
            <person name="Tnah L.H."/>
            <person name="Lee C.T."/>
            <person name="Nishiyama T."/>
            <person name="Sese J."/>
            <person name="O'Brien M.J."/>
            <person name="Copetti D."/>
            <person name="Mohd Noor M.I."/>
            <person name="Ong R.C."/>
            <person name="Putra M."/>
            <person name="Sireger I.Z."/>
            <person name="Indrioko S."/>
            <person name="Kosugi Y."/>
            <person name="Izuno A."/>
            <person name="Isagi Y."/>
            <person name="Lee S.L."/>
            <person name="Shimizu K.K."/>
        </authorList>
    </citation>
    <scope>NUCLEOTIDE SEQUENCE [LARGE SCALE GENOMIC DNA]</scope>
    <source>
        <strain evidence="1">214</strain>
    </source>
</reference>
<accession>A0AAV5MC55</accession>
<dbReference type="Proteomes" id="UP001054252">
    <property type="component" value="Unassembled WGS sequence"/>
</dbReference>
<keyword evidence="2" id="KW-1185">Reference proteome</keyword>
<sequence length="36" mass="3761">MLGFPLGVLVGGVVSTFRSQTGSKTVDPVLVRTSRV</sequence>
<proteinExistence type="predicted"/>
<protein>
    <submittedName>
        <fullName evidence="1">Uncharacterized protein</fullName>
    </submittedName>
</protein>
<dbReference type="EMBL" id="BPVZ01000227">
    <property type="protein sequence ID" value="GKV47401.1"/>
    <property type="molecule type" value="Genomic_DNA"/>
</dbReference>